<keyword evidence="2" id="KW-1185">Reference proteome</keyword>
<reference evidence="1" key="1">
    <citation type="submission" date="2022-02" db="EMBL/GenBank/DDBJ databases">
        <title>Plant Genome Project.</title>
        <authorList>
            <person name="Zhang R.-G."/>
        </authorList>
    </citation>
    <scope>NUCLEOTIDE SEQUENCE</scope>
    <source>
        <strain evidence="1">AT1</strain>
    </source>
</reference>
<protein>
    <submittedName>
        <fullName evidence="1">Uncharacterized protein</fullName>
    </submittedName>
</protein>
<organism evidence="1 2">
    <name type="scientific">Rhododendron molle</name>
    <name type="common">Chinese azalea</name>
    <name type="synonym">Azalea mollis</name>
    <dbReference type="NCBI Taxonomy" id="49168"/>
    <lineage>
        <taxon>Eukaryota</taxon>
        <taxon>Viridiplantae</taxon>
        <taxon>Streptophyta</taxon>
        <taxon>Embryophyta</taxon>
        <taxon>Tracheophyta</taxon>
        <taxon>Spermatophyta</taxon>
        <taxon>Magnoliopsida</taxon>
        <taxon>eudicotyledons</taxon>
        <taxon>Gunneridae</taxon>
        <taxon>Pentapetalae</taxon>
        <taxon>asterids</taxon>
        <taxon>Ericales</taxon>
        <taxon>Ericaceae</taxon>
        <taxon>Ericoideae</taxon>
        <taxon>Rhodoreae</taxon>
        <taxon>Rhododendron</taxon>
    </lineage>
</organism>
<accession>A0ACC0P323</accession>
<dbReference type="EMBL" id="CM046391">
    <property type="protein sequence ID" value="KAI8559566.1"/>
    <property type="molecule type" value="Genomic_DNA"/>
</dbReference>
<gene>
    <name evidence="1" type="ORF">RHMOL_Rhmol04G0184500</name>
</gene>
<name>A0ACC0P323_RHOML</name>
<sequence>MRCTFGRPSDCSYARGRESTQQFHNSKIQFRLVYGASSQEEMLATLRIFLFHFACNIA</sequence>
<dbReference type="Proteomes" id="UP001062846">
    <property type="component" value="Chromosome 4"/>
</dbReference>
<proteinExistence type="predicted"/>
<evidence type="ECO:0000313" key="2">
    <source>
        <dbReference type="Proteomes" id="UP001062846"/>
    </source>
</evidence>
<comment type="caution">
    <text evidence="1">The sequence shown here is derived from an EMBL/GenBank/DDBJ whole genome shotgun (WGS) entry which is preliminary data.</text>
</comment>
<evidence type="ECO:0000313" key="1">
    <source>
        <dbReference type="EMBL" id="KAI8559566.1"/>
    </source>
</evidence>